<feature type="region of interest" description="Disordered" evidence="6">
    <location>
        <begin position="1143"/>
        <end position="1180"/>
    </location>
</feature>
<dbReference type="Pfam" id="PF20222">
    <property type="entry name" value="DUF6581"/>
    <property type="match status" value="1"/>
</dbReference>
<evidence type="ECO:0000256" key="2">
    <source>
        <dbReference type="ARBA" id="ARBA00022553"/>
    </source>
</evidence>
<organism evidence="9 10">
    <name type="scientific">Aspergillus leporis</name>
    <dbReference type="NCBI Taxonomy" id="41062"/>
    <lineage>
        <taxon>Eukaryota</taxon>
        <taxon>Fungi</taxon>
        <taxon>Dikarya</taxon>
        <taxon>Ascomycota</taxon>
        <taxon>Pezizomycotina</taxon>
        <taxon>Eurotiomycetes</taxon>
        <taxon>Eurotiomycetidae</taxon>
        <taxon>Eurotiales</taxon>
        <taxon>Aspergillaceae</taxon>
        <taxon>Aspergillus</taxon>
        <taxon>Aspergillus subgen. Circumdati</taxon>
    </lineage>
</organism>
<evidence type="ECO:0000313" key="9">
    <source>
        <dbReference type="EMBL" id="KAB8076999.1"/>
    </source>
</evidence>
<evidence type="ECO:0000256" key="1">
    <source>
        <dbReference type="ARBA" id="ARBA00004123"/>
    </source>
</evidence>
<dbReference type="PANTHER" id="PTHR15180:SF1">
    <property type="entry name" value="GENERAL TRANSCRIPTION FACTOR 3C POLYPEPTIDE 1"/>
    <property type="match status" value="1"/>
</dbReference>
<keyword evidence="10" id="KW-1185">Reference proteome</keyword>
<dbReference type="PANTHER" id="PTHR15180">
    <property type="entry name" value="GENERAL TRANSCRIPTION FACTOR 3C POLYPEPTIDE 1"/>
    <property type="match status" value="1"/>
</dbReference>
<keyword evidence="4" id="KW-0804">Transcription</keyword>
<feature type="region of interest" description="Disordered" evidence="6">
    <location>
        <begin position="767"/>
        <end position="834"/>
    </location>
</feature>
<feature type="compositionally biased region" description="Basic and acidic residues" evidence="6">
    <location>
        <begin position="767"/>
        <end position="781"/>
    </location>
</feature>
<dbReference type="InterPro" id="IPR007309">
    <property type="entry name" value="TFIIIC_Bblock-bd"/>
</dbReference>
<comment type="subcellular location">
    <subcellularLocation>
        <location evidence="1">Nucleus</location>
    </subcellularLocation>
</comment>
<protein>
    <submittedName>
        <fullName evidence="9">Uncharacterized protein</fullName>
    </submittedName>
</protein>
<dbReference type="InterPro" id="IPR035625">
    <property type="entry name" value="Tfc3-like_eWH"/>
</dbReference>
<dbReference type="GO" id="GO:0005634">
    <property type="term" value="C:nucleus"/>
    <property type="evidence" value="ECO:0007669"/>
    <property type="project" value="UniProtKB-SubCell"/>
</dbReference>
<dbReference type="GO" id="GO:0000127">
    <property type="term" value="C:transcription factor TFIIIC complex"/>
    <property type="evidence" value="ECO:0007669"/>
    <property type="project" value="InterPro"/>
</dbReference>
<dbReference type="Pfam" id="PF04182">
    <property type="entry name" value="B-block_TFIIIC"/>
    <property type="match status" value="1"/>
</dbReference>
<evidence type="ECO:0000256" key="5">
    <source>
        <dbReference type="ARBA" id="ARBA00023242"/>
    </source>
</evidence>
<keyword evidence="5" id="KW-0539">Nucleus</keyword>
<dbReference type="GO" id="GO:0006384">
    <property type="term" value="P:transcription initiation at RNA polymerase III promoter"/>
    <property type="evidence" value="ECO:0007669"/>
    <property type="project" value="InterPro"/>
</dbReference>
<dbReference type="InterPro" id="IPR046488">
    <property type="entry name" value="Sfc3/Tfc3_C"/>
</dbReference>
<evidence type="ECO:0000313" key="10">
    <source>
        <dbReference type="Proteomes" id="UP000326565"/>
    </source>
</evidence>
<dbReference type="OrthoDB" id="5403573at2759"/>
<feature type="domain" description="B-block binding subunit of TFIIIC" evidence="7">
    <location>
        <begin position="130"/>
        <end position="196"/>
    </location>
</feature>
<sequence>MAPSLRELIDFLLAEIALCGDQGASPSDILTFINTFYAKAAQDASTRNHAVDRLFQEKVWSWLTKNSEVSVGKDREYNALSLSDVESRANDAPKSANAPQNTIRVFVSEERTWLAITGHEPDESKVLVTEFALLSIIASRKSNGIAQTELVKLSGQDKRSVPKRTDMLQRKGYIEKRAIQIKSTRTSLCTLRKFMQSDHPSTEATGEPTAGETQIMDYTQFSKDLFGILQEHQLISRVDLKKLLGFADKWRWRILSRALRKFERIGVLKRVKATSQFSESEKHYFACVKLLREPTEKDIELFHEFSCGISTNLEQDDNAEFDEDVEPNDATKEPSLLQNGEALDVIKQEGDTEEAGRMLPTWTPDRTIHNLIFEVVDKAGTDGILNQDIIRKCFGAFYRRPLENTMSRLVECWQLSQPLHLRHLAIVRDTVLSRTITQYNHYSAAHFRKLVDAGESAWEAVEFTPKNPKVDKIRVPPVDAEPELNEYGLPVAVPAKELVKNGDVSLLECLLAVNPPSYNPTSSDATAIRRGDGTYGIHYGHAKAPAGTREDNTGSNIATPSGLKREHPDGADANLGYQAPDSAVSTVKRRKRPKDKSANFEGMTEKQKLEALGLDETWTEYNILLIERPNPGVYVTPRGKRRPTGKRQGRPRISRIAVFKSLKLSSIPWFTEESEICDEDDGDQQTSREQTIERTPLPTSAAAVRISDIPSEYLDATPSRGAKRLPRQPASIIESSPVARRATKQRRITEFAADSEDLHMVDIEDRKGRQAEDLNSNRHDDDNDQNIPGKQLKRKRVDSPKPDPQDVAAPEEDSRESNGHLVQILETPSKKPREEIRNEGIEATSVATATAADDHSADKGPNIDIVVSAPNAEIGSTTQTGGALLIKTAEPQAIIENDQDQIGHSGPVERPDGANGLSREPSVSQTPIENGKATEVANKKKGSVGFIRRKIVMEIVEKAGGAFPLGAEIWYPFATAWRKTKYKETPDLRTIKSTAKHMVEAGKLRQLTFSGKDNKGVMVTKSIIIKPDMQPDDPLILDMQKKVLAAGSRHYIPANVDYDPEMTKSGSRRVTFGKEGRDPNTFSKLPVERGATVQLQHKPAFVLAQEKRRGLSIQRRLLQRIGVGQENQSRVVRLLSLQRPLAQDPSIPGMTSISRPDQVGESGRRRGKKGCRPSLRQAQDGSTIEGAYRMRRLWIPISSMAPYAMLMNPRQTFQTNNGTFSTDGGLAALRAARHAQKKKVRELPQAPETSGIKVPELPHSLDDLFSQTRRRPVDYSESVDPRSNRFFYDNNVILRWELQNEELLGGKSEDLLYINQTVQDSFDSAPIEGNIRFDVDEPKRLPLSPPEPRITRQRMRRSYLPIQPGTYGTPSSARTRTSATESSQNRRLERLNASMAASEVFETETQPTGSRTPIRRNRASYQLPHLLVQRIMTAIVVVRALAGGYEGKIVDWLLVSNSFPDHDPEFIQSKGKYILSKHRLQLAKMQSDFQDRFLEAYATGQVPPINYDDLEAYDWEGVVEWANTQLDVPKSEKLPDLPATREQFDSVFELREDSPTALDEIYQTTQTITINRKRALFASVPFAVSILDKGETPTFRKQHISRMEVVKSWIRANVVTPEETYRPSEARSALSYMKSYIDIAIDSLISERVISMGNRGRITPGRNFDITDHFLHTLGRKRHIEGTQLRRAGKFKIQTLDPTLQSEGKFDVKYNAEDGDILAIVNLAAERRVILKPRDPPADKFGLTDGGYLTRQMDKDKLRFAVEVHPAEGRYIYGNPIEKEIAAVPPPCPPRATNNGTAWIPERIPLWCDIHGGFIKLLWELSIAAVVGCVASRPGISAAGVASMIKPTMGAWEIELLLKWMTEIGVVRQEGHGCNGEAGWAAQEWWWMILC</sequence>
<gene>
    <name evidence="9" type="ORF">BDV29DRAFT_70668</name>
</gene>
<name>A0A5N5X8F9_9EURO</name>
<evidence type="ECO:0000256" key="6">
    <source>
        <dbReference type="SAM" id="MobiDB-lite"/>
    </source>
</evidence>
<feature type="region of interest" description="Disordered" evidence="6">
    <location>
        <begin position="1360"/>
        <end position="1386"/>
    </location>
</feature>
<feature type="region of interest" description="Disordered" evidence="6">
    <location>
        <begin position="712"/>
        <end position="753"/>
    </location>
</feature>
<feature type="region of interest" description="Disordered" evidence="6">
    <location>
        <begin position="677"/>
        <end position="700"/>
    </location>
</feature>
<keyword evidence="3" id="KW-0238">DNA-binding</keyword>
<dbReference type="Proteomes" id="UP000326565">
    <property type="component" value="Unassembled WGS sequence"/>
</dbReference>
<keyword evidence="2" id="KW-0597">Phosphoprotein</keyword>
<feature type="domain" description="Transcription factor tau subunit sfc3/Tfc3 C-terminal" evidence="8">
    <location>
        <begin position="1419"/>
        <end position="1842"/>
    </location>
</feature>
<evidence type="ECO:0000259" key="7">
    <source>
        <dbReference type="Pfam" id="PF04182"/>
    </source>
</evidence>
<feature type="region of interest" description="Disordered" evidence="6">
    <location>
        <begin position="897"/>
        <end position="934"/>
    </location>
</feature>
<dbReference type="CDD" id="cd16169">
    <property type="entry name" value="Tau138_eWH"/>
    <property type="match status" value="1"/>
</dbReference>
<dbReference type="GO" id="GO:0042791">
    <property type="term" value="P:5S class rRNA transcription by RNA polymerase III"/>
    <property type="evidence" value="ECO:0007669"/>
    <property type="project" value="TreeGrafter"/>
</dbReference>
<dbReference type="GO" id="GO:0003677">
    <property type="term" value="F:DNA binding"/>
    <property type="evidence" value="ECO:0007669"/>
    <property type="project" value="UniProtKB-KW"/>
</dbReference>
<feature type="compositionally biased region" description="Low complexity" evidence="6">
    <location>
        <begin position="1369"/>
        <end position="1383"/>
    </location>
</feature>
<evidence type="ECO:0000259" key="8">
    <source>
        <dbReference type="Pfam" id="PF20222"/>
    </source>
</evidence>
<dbReference type="InterPro" id="IPR044210">
    <property type="entry name" value="Tfc3-like"/>
</dbReference>
<proteinExistence type="predicted"/>
<reference evidence="9 10" key="1">
    <citation type="submission" date="2019-04" db="EMBL/GenBank/DDBJ databases">
        <title>Friends and foes A comparative genomics study of 23 Aspergillus species from section Flavi.</title>
        <authorList>
            <consortium name="DOE Joint Genome Institute"/>
            <person name="Kjaerbolling I."/>
            <person name="Vesth T."/>
            <person name="Frisvad J.C."/>
            <person name="Nybo J.L."/>
            <person name="Theobald S."/>
            <person name="Kildgaard S."/>
            <person name="Isbrandt T."/>
            <person name="Kuo A."/>
            <person name="Sato A."/>
            <person name="Lyhne E.K."/>
            <person name="Kogle M.E."/>
            <person name="Wiebenga A."/>
            <person name="Kun R.S."/>
            <person name="Lubbers R.J."/>
            <person name="Makela M.R."/>
            <person name="Barry K."/>
            <person name="Chovatia M."/>
            <person name="Clum A."/>
            <person name="Daum C."/>
            <person name="Haridas S."/>
            <person name="He G."/>
            <person name="LaButti K."/>
            <person name="Lipzen A."/>
            <person name="Mondo S."/>
            <person name="Riley R."/>
            <person name="Salamov A."/>
            <person name="Simmons B.A."/>
            <person name="Magnuson J.K."/>
            <person name="Henrissat B."/>
            <person name="Mortensen U.H."/>
            <person name="Larsen T.O."/>
            <person name="Devries R.P."/>
            <person name="Grigoriev I.V."/>
            <person name="Machida M."/>
            <person name="Baker S.E."/>
            <person name="Andersen M.R."/>
        </authorList>
    </citation>
    <scope>NUCLEOTIDE SEQUENCE [LARGE SCALE GENOMIC DNA]</scope>
    <source>
        <strain evidence="9 10">CBS 151.66</strain>
    </source>
</reference>
<evidence type="ECO:0000256" key="4">
    <source>
        <dbReference type="ARBA" id="ARBA00023163"/>
    </source>
</evidence>
<feature type="region of interest" description="Disordered" evidence="6">
    <location>
        <begin position="542"/>
        <end position="601"/>
    </location>
</feature>
<accession>A0A5N5X8F9</accession>
<dbReference type="EMBL" id="ML732173">
    <property type="protein sequence ID" value="KAB8076999.1"/>
    <property type="molecule type" value="Genomic_DNA"/>
</dbReference>
<evidence type="ECO:0000256" key="3">
    <source>
        <dbReference type="ARBA" id="ARBA00023125"/>
    </source>
</evidence>